<protein>
    <submittedName>
        <fullName evidence="1">Uncharacterized protein</fullName>
    </submittedName>
</protein>
<evidence type="ECO:0000313" key="1">
    <source>
        <dbReference type="EMBL" id="SOC38638.1"/>
    </source>
</evidence>
<keyword evidence="2" id="KW-1185">Reference proteome</keyword>
<accession>A0A285UB43</accession>
<proteinExistence type="predicted"/>
<sequence length="57" mass="6149">MEKPGRVPGFFVKRPDVVICREKCGSAIAEPRKALPLGPVEGAWWGARAGGEARRST</sequence>
<organism evidence="1 2">
    <name type="scientific">Rhizobium subbaraonis</name>
    <dbReference type="NCBI Taxonomy" id="908946"/>
    <lineage>
        <taxon>Bacteria</taxon>
        <taxon>Pseudomonadati</taxon>
        <taxon>Pseudomonadota</taxon>
        <taxon>Alphaproteobacteria</taxon>
        <taxon>Hyphomicrobiales</taxon>
        <taxon>Rhizobiaceae</taxon>
        <taxon>Rhizobium/Agrobacterium group</taxon>
        <taxon>Rhizobium</taxon>
    </lineage>
</organism>
<reference evidence="1 2" key="1">
    <citation type="submission" date="2017-08" db="EMBL/GenBank/DDBJ databases">
        <authorList>
            <person name="de Groot N.N."/>
        </authorList>
    </citation>
    <scope>NUCLEOTIDE SEQUENCE [LARGE SCALE GENOMIC DNA]</scope>
    <source>
        <strain evidence="1 2">JC85</strain>
    </source>
</reference>
<dbReference type="AlphaFoldDB" id="A0A285UB43"/>
<dbReference type="Proteomes" id="UP000219167">
    <property type="component" value="Unassembled WGS sequence"/>
</dbReference>
<gene>
    <name evidence="1" type="ORF">SAMN05892877_105192</name>
</gene>
<dbReference type="EMBL" id="OBQD01000005">
    <property type="protein sequence ID" value="SOC38638.1"/>
    <property type="molecule type" value="Genomic_DNA"/>
</dbReference>
<evidence type="ECO:0000313" key="2">
    <source>
        <dbReference type="Proteomes" id="UP000219167"/>
    </source>
</evidence>
<name>A0A285UB43_9HYPH</name>